<dbReference type="EMBL" id="FNGO01000011">
    <property type="protein sequence ID" value="SDL91082.1"/>
    <property type="molecule type" value="Genomic_DNA"/>
</dbReference>
<dbReference type="Proteomes" id="UP000199476">
    <property type="component" value="Unassembled WGS sequence"/>
</dbReference>
<dbReference type="SMART" id="SM00729">
    <property type="entry name" value="Elp3"/>
    <property type="match status" value="1"/>
</dbReference>
<dbReference type="InterPro" id="IPR006638">
    <property type="entry name" value="Elp3/MiaA/NifB-like_rSAM"/>
</dbReference>
<keyword evidence="6" id="KW-0411">Iron-sulfur</keyword>
<dbReference type="STRING" id="321763.SAMN04488692_11154"/>
<dbReference type="PANTHER" id="PTHR43787">
    <property type="entry name" value="FEMO COFACTOR BIOSYNTHESIS PROTEIN NIFB-RELATED"/>
    <property type="match status" value="1"/>
</dbReference>
<dbReference type="AlphaFoldDB" id="A0A1G9NWS7"/>
<evidence type="ECO:0000259" key="7">
    <source>
        <dbReference type="PROSITE" id="PS51918"/>
    </source>
</evidence>
<dbReference type="GO" id="GO:0051539">
    <property type="term" value="F:4 iron, 4 sulfur cluster binding"/>
    <property type="evidence" value="ECO:0007669"/>
    <property type="project" value="UniProtKB-KW"/>
</dbReference>
<dbReference type="GO" id="GO:0003824">
    <property type="term" value="F:catalytic activity"/>
    <property type="evidence" value="ECO:0007669"/>
    <property type="project" value="InterPro"/>
</dbReference>
<evidence type="ECO:0000313" key="8">
    <source>
        <dbReference type="EMBL" id="SDL91082.1"/>
    </source>
</evidence>
<dbReference type="GO" id="GO:0046872">
    <property type="term" value="F:metal ion binding"/>
    <property type="evidence" value="ECO:0007669"/>
    <property type="project" value="UniProtKB-KW"/>
</dbReference>
<reference evidence="8 9" key="1">
    <citation type="submission" date="2016-10" db="EMBL/GenBank/DDBJ databases">
        <authorList>
            <person name="de Groot N.N."/>
        </authorList>
    </citation>
    <scope>NUCLEOTIDE SEQUENCE [LARGE SCALE GENOMIC DNA]</scope>
    <source>
        <strain evidence="8 9">SLAS-1</strain>
    </source>
</reference>
<gene>
    <name evidence="8" type="ORF">SAMN04488692_11154</name>
</gene>
<dbReference type="InterPro" id="IPR007197">
    <property type="entry name" value="rSAM"/>
</dbReference>
<protein>
    <submittedName>
        <fullName evidence="8">Wyosine [tRNA(Phe)-imidazoG37] synthetase, radical SAM superfamily</fullName>
    </submittedName>
</protein>
<proteinExistence type="predicted"/>
<keyword evidence="3" id="KW-0949">S-adenosyl-L-methionine</keyword>
<keyword evidence="2" id="KW-0004">4Fe-4S</keyword>
<dbReference type="Gene3D" id="3.20.20.70">
    <property type="entry name" value="Aldolase class I"/>
    <property type="match status" value="1"/>
</dbReference>
<evidence type="ECO:0000313" key="9">
    <source>
        <dbReference type="Proteomes" id="UP000199476"/>
    </source>
</evidence>
<dbReference type="RefSeq" id="WP_089760261.1">
    <property type="nucleotide sequence ID" value="NZ_FNGO01000011.1"/>
</dbReference>
<dbReference type="InterPro" id="IPR058240">
    <property type="entry name" value="rSAM_sf"/>
</dbReference>
<dbReference type="SFLD" id="SFLDS00029">
    <property type="entry name" value="Radical_SAM"/>
    <property type="match status" value="1"/>
</dbReference>
<evidence type="ECO:0000256" key="4">
    <source>
        <dbReference type="ARBA" id="ARBA00022723"/>
    </source>
</evidence>
<dbReference type="OrthoDB" id="9795504at2"/>
<evidence type="ECO:0000256" key="2">
    <source>
        <dbReference type="ARBA" id="ARBA00022485"/>
    </source>
</evidence>
<dbReference type="SUPFAM" id="SSF102114">
    <property type="entry name" value="Radical SAM enzymes"/>
    <property type="match status" value="1"/>
</dbReference>
<name>A0A1G9NWS7_9FIRM</name>
<sequence>MKNFKYVRGPVKSRRLNLSLGIDLFPKNICSEDCIYCECGKTERLTAVRDEYTDTEEVITELESRLKDNPECNYVTFSGRGEPTLHSSLGRIIDFISEEFPDYDIAVLTNSTLLHRAEVREELANADLLVPSLDAGSYETFNKICRPAPGIEFENIVYGLKKATESFAGKVFLEILLLSGLNDSEEEINNISDILYDLHYDRIDLNTLDRPPAEKHARKMKEKSLKEIAQKLPGRVKIFN</sequence>
<evidence type="ECO:0000256" key="5">
    <source>
        <dbReference type="ARBA" id="ARBA00023004"/>
    </source>
</evidence>
<accession>A0A1G9NWS7</accession>
<dbReference type="SFLD" id="SFLDG01083">
    <property type="entry name" value="Uncharacterised_Radical_SAM_Su"/>
    <property type="match status" value="1"/>
</dbReference>
<dbReference type="InterPro" id="IPR040084">
    <property type="entry name" value="GTPase_Obg"/>
</dbReference>
<comment type="cofactor">
    <cofactor evidence="1">
        <name>[4Fe-4S] cluster</name>
        <dbReference type="ChEBI" id="CHEBI:49883"/>
    </cofactor>
</comment>
<dbReference type="Pfam" id="PF04055">
    <property type="entry name" value="Radical_SAM"/>
    <property type="match status" value="1"/>
</dbReference>
<evidence type="ECO:0000256" key="3">
    <source>
        <dbReference type="ARBA" id="ARBA00022691"/>
    </source>
</evidence>
<organism evidence="8 9">
    <name type="scientific">Halarsenatibacter silvermanii</name>
    <dbReference type="NCBI Taxonomy" id="321763"/>
    <lineage>
        <taxon>Bacteria</taxon>
        <taxon>Bacillati</taxon>
        <taxon>Bacillota</taxon>
        <taxon>Clostridia</taxon>
        <taxon>Halanaerobiales</taxon>
        <taxon>Halarsenatibacteraceae</taxon>
        <taxon>Halarsenatibacter</taxon>
    </lineage>
</organism>
<keyword evidence="4" id="KW-0479">Metal-binding</keyword>
<feature type="domain" description="Radical SAM core" evidence="7">
    <location>
        <begin position="8"/>
        <end position="240"/>
    </location>
</feature>
<evidence type="ECO:0000256" key="1">
    <source>
        <dbReference type="ARBA" id="ARBA00001966"/>
    </source>
</evidence>
<keyword evidence="5" id="KW-0408">Iron</keyword>
<dbReference type="PANTHER" id="PTHR43787:SF11">
    <property type="entry name" value="UPF0026 PROTEIN SLR1464"/>
    <property type="match status" value="1"/>
</dbReference>
<evidence type="ECO:0000256" key="6">
    <source>
        <dbReference type="ARBA" id="ARBA00023014"/>
    </source>
</evidence>
<dbReference type="InterPro" id="IPR013785">
    <property type="entry name" value="Aldolase_TIM"/>
</dbReference>
<dbReference type="PROSITE" id="PS51918">
    <property type="entry name" value="RADICAL_SAM"/>
    <property type="match status" value="1"/>
</dbReference>
<dbReference type="CDD" id="cd01335">
    <property type="entry name" value="Radical_SAM"/>
    <property type="match status" value="1"/>
</dbReference>
<keyword evidence="9" id="KW-1185">Reference proteome</keyword>